<comment type="caution">
    <text evidence="10">The sequence shown here is derived from an EMBL/GenBank/DDBJ whole genome shotgun (WGS) entry which is preliminary data.</text>
</comment>
<evidence type="ECO:0000256" key="1">
    <source>
        <dbReference type="ARBA" id="ARBA00004651"/>
    </source>
</evidence>
<evidence type="ECO:0000256" key="3">
    <source>
        <dbReference type="ARBA" id="ARBA00022679"/>
    </source>
</evidence>
<feature type="transmembrane region" description="Helical" evidence="9">
    <location>
        <begin position="50"/>
        <end position="70"/>
    </location>
</feature>
<protein>
    <submittedName>
        <fullName evidence="10">Glycosyltransferase 87 family protein</fullName>
    </submittedName>
</protein>
<dbReference type="Proteomes" id="UP001500909">
    <property type="component" value="Unassembled WGS sequence"/>
</dbReference>
<gene>
    <name evidence="10" type="ORF">GCM10010361_63510</name>
</gene>
<accession>A0ABN1B443</accession>
<feature type="transmembrane region" description="Helical" evidence="9">
    <location>
        <begin position="232"/>
        <end position="254"/>
    </location>
</feature>
<evidence type="ECO:0000256" key="8">
    <source>
        <dbReference type="SAM" id="MobiDB-lite"/>
    </source>
</evidence>
<dbReference type="EMBL" id="BAAABY010000045">
    <property type="protein sequence ID" value="GAA0489544.1"/>
    <property type="molecule type" value="Genomic_DNA"/>
</dbReference>
<name>A0ABN1B443_9ACTN</name>
<feature type="transmembrane region" description="Helical" evidence="9">
    <location>
        <begin position="294"/>
        <end position="312"/>
    </location>
</feature>
<evidence type="ECO:0000313" key="11">
    <source>
        <dbReference type="Proteomes" id="UP001500909"/>
    </source>
</evidence>
<evidence type="ECO:0000256" key="4">
    <source>
        <dbReference type="ARBA" id="ARBA00022692"/>
    </source>
</evidence>
<keyword evidence="5 9" id="KW-1133">Transmembrane helix</keyword>
<feature type="transmembrane region" description="Helical" evidence="9">
    <location>
        <begin position="405"/>
        <end position="433"/>
    </location>
</feature>
<evidence type="ECO:0000313" key="10">
    <source>
        <dbReference type="EMBL" id="GAA0489544.1"/>
    </source>
</evidence>
<evidence type="ECO:0000256" key="2">
    <source>
        <dbReference type="ARBA" id="ARBA00022475"/>
    </source>
</evidence>
<feature type="transmembrane region" description="Helical" evidence="9">
    <location>
        <begin position="153"/>
        <end position="170"/>
    </location>
</feature>
<keyword evidence="3" id="KW-0808">Transferase</keyword>
<evidence type="ECO:0000256" key="9">
    <source>
        <dbReference type="SAM" id="Phobius"/>
    </source>
</evidence>
<organism evidence="10 11">
    <name type="scientific">Streptomyces olivaceiscleroticus</name>
    <dbReference type="NCBI Taxonomy" id="68245"/>
    <lineage>
        <taxon>Bacteria</taxon>
        <taxon>Bacillati</taxon>
        <taxon>Actinomycetota</taxon>
        <taxon>Actinomycetes</taxon>
        <taxon>Kitasatosporales</taxon>
        <taxon>Streptomycetaceae</taxon>
        <taxon>Streptomyces</taxon>
    </lineage>
</organism>
<sequence length="450" mass="47775">MSAADGKPIQRTTPLVGRPRTTRETPDPPAGRTVPTRAPRPPRTLPRHTLPAAALLAASLAALGIVHLIVPMPTSDILVYRAMGDSVLTGGDLYGFRVTEWHLPATYPPFAALLFVPLAWFSPGVLQVASVLVNVALLALLIHLSARLAGLRATHRVPSLLAATALAVWLEPVYQTLVFGQINLALTCLVLWDLTRPAGARGKGLAIGIAAGIKLTPALFAVYLLLTGRVRAALVSLAGFLGTVLLGVVALPGASVEFWTERLYETGRVGEAWIVDNQSLQGFVARVLHTPHPGAVWAAGAVLTAVVGMAAARRTGLVAGREAWGVLCTALTALLVSPISWSHHWVWCVPLLAVLATHVRGDAWRRAAWWALTVLFTARTMWLTPHKGDLDLALPWWQQPLAAPYPLIGMAVLLAAVLWRGGALTGVAAGALVRPATPGHEAVPAPRTPR</sequence>
<reference evidence="10 11" key="1">
    <citation type="journal article" date="2019" name="Int. J. Syst. Evol. Microbiol.">
        <title>The Global Catalogue of Microorganisms (GCM) 10K type strain sequencing project: providing services to taxonomists for standard genome sequencing and annotation.</title>
        <authorList>
            <consortium name="The Broad Institute Genomics Platform"/>
            <consortium name="The Broad Institute Genome Sequencing Center for Infectious Disease"/>
            <person name="Wu L."/>
            <person name="Ma J."/>
        </authorList>
    </citation>
    <scope>NUCLEOTIDE SEQUENCE [LARGE SCALE GENOMIC DNA]</scope>
    <source>
        <strain evidence="10 11">JCM 4805</strain>
    </source>
</reference>
<feature type="region of interest" description="Disordered" evidence="8">
    <location>
        <begin position="1"/>
        <end position="45"/>
    </location>
</feature>
<evidence type="ECO:0000256" key="6">
    <source>
        <dbReference type="ARBA" id="ARBA00023136"/>
    </source>
</evidence>
<feature type="transmembrane region" description="Helical" evidence="9">
    <location>
        <begin position="324"/>
        <end position="355"/>
    </location>
</feature>
<comment type="subcellular location">
    <subcellularLocation>
        <location evidence="1">Cell membrane</location>
        <topology evidence="1">Multi-pass membrane protein</topology>
    </subcellularLocation>
</comment>
<evidence type="ECO:0000256" key="5">
    <source>
        <dbReference type="ARBA" id="ARBA00022989"/>
    </source>
</evidence>
<keyword evidence="4 9" id="KW-0812">Transmembrane</keyword>
<feature type="transmembrane region" description="Helical" evidence="9">
    <location>
        <begin position="204"/>
        <end position="226"/>
    </location>
</feature>
<keyword evidence="2" id="KW-1003">Cell membrane</keyword>
<evidence type="ECO:0000256" key="7">
    <source>
        <dbReference type="ARBA" id="ARBA00024033"/>
    </source>
</evidence>
<feature type="transmembrane region" description="Helical" evidence="9">
    <location>
        <begin position="110"/>
        <end position="141"/>
    </location>
</feature>
<dbReference type="InterPro" id="IPR018584">
    <property type="entry name" value="GT87"/>
</dbReference>
<dbReference type="Pfam" id="PF09594">
    <property type="entry name" value="GT87"/>
    <property type="match status" value="1"/>
</dbReference>
<dbReference type="RefSeq" id="WP_428837774.1">
    <property type="nucleotide sequence ID" value="NZ_BAAABY010000045.1"/>
</dbReference>
<proteinExistence type="inferred from homology"/>
<keyword evidence="6 9" id="KW-0472">Membrane</keyword>
<comment type="similarity">
    <text evidence="7">Belongs to the glycosyltransferase 87 family.</text>
</comment>
<keyword evidence="11" id="KW-1185">Reference proteome</keyword>